<gene>
    <name evidence="2" type="ORF">SALB_08463</name>
</gene>
<accession>A0A401RDF5</accession>
<dbReference type="Proteomes" id="UP000288351">
    <property type="component" value="Unassembled WGS sequence"/>
</dbReference>
<name>A0A401RDF5_STRNR</name>
<reference evidence="2 3" key="1">
    <citation type="journal article" date="2019" name="Microbiol. Resour. Announc.">
        <title>Draft Genome Sequence of the Most Traditional epsilon-Poly-l-Lysine Producer, Streptomyces albulus NBRC14147.</title>
        <authorList>
            <person name="Yamanaka K."/>
            <person name="Hamano Y."/>
        </authorList>
    </citation>
    <scope>NUCLEOTIDE SEQUENCE [LARGE SCALE GENOMIC DNA]</scope>
    <source>
        <strain evidence="2 3">NBRC 14147</strain>
    </source>
</reference>
<proteinExistence type="predicted"/>
<feature type="transmembrane region" description="Helical" evidence="1">
    <location>
        <begin position="63"/>
        <end position="81"/>
    </location>
</feature>
<dbReference type="EMBL" id="BHXC01000007">
    <property type="protein sequence ID" value="GCB95656.1"/>
    <property type="molecule type" value="Genomic_DNA"/>
</dbReference>
<keyword evidence="1" id="KW-0812">Transmembrane</keyword>
<organism evidence="2 3">
    <name type="scientific">Streptomyces noursei</name>
    <name type="common">Streptomyces albulus</name>
    <dbReference type="NCBI Taxonomy" id="1971"/>
    <lineage>
        <taxon>Bacteria</taxon>
        <taxon>Bacillati</taxon>
        <taxon>Actinomycetota</taxon>
        <taxon>Actinomycetes</taxon>
        <taxon>Kitasatosporales</taxon>
        <taxon>Streptomycetaceae</taxon>
        <taxon>Streptomyces</taxon>
    </lineage>
</organism>
<evidence type="ECO:0000313" key="2">
    <source>
        <dbReference type="EMBL" id="GCB95656.1"/>
    </source>
</evidence>
<dbReference type="RefSeq" id="WP_016572860.1">
    <property type="nucleotide sequence ID" value="NZ_BHXC01000007.1"/>
</dbReference>
<keyword evidence="1" id="KW-0472">Membrane</keyword>
<protein>
    <recommendedName>
        <fullName evidence="4">Addiction module antitoxin</fullName>
    </recommendedName>
</protein>
<dbReference type="AlphaFoldDB" id="A0A401RDF5"/>
<keyword evidence="1" id="KW-1133">Transmembrane helix</keyword>
<evidence type="ECO:0000256" key="1">
    <source>
        <dbReference type="SAM" id="Phobius"/>
    </source>
</evidence>
<sequence>MSTYRIQYADPAETARKAMPPEMRAGFERAVGKTLGVDPYGHGSTAVRGGDRDHREVTVAGTFVVYHVSASMLVVTAVRIVR</sequence>
<evidence type="ECO:0000313" key="3">
    <source>
        <dbReference type="Proteomes" id="UP000288351"/>
    </source>
</evidence>
<comment type="caution">
    <text evidence="2">The sequence shown here is derived from an EMBL/GenBank/DDBJ whole genome shotgun (WGS) entry which is preliminary data.</text>
</comment>
<evidence type="ECO:0008006" key="4">
    <source>
        <dbReference type="Google" id="ProtNLM"/>
    </source>
</evidence>